<dbReference type="Pfam" id="PF01722">
    <property type="entry name" value="BolA"/>
    <property type="match status" value="1"/>
</dbReference>
<organism evidence="2 3">
    <name type="scientific">Carex littledalei</name>
    <dbReference type="NCBI Taxonomy" id="544730"/>
    <lineage>
        <taxon>Eukaryota</taxon>
        <taxon>Viridiplantae</taxon>
        <taxon>Streptophyta</taxon>
        <taxon>Embryophyta</taxon>
        <taxon>Tracheophyta</taxon>
        <taxon>Spermatophyta</taxon>
        <taxon>Magnoliopsida</taxon>
        <taxon>Liliopsida</taxon>
        <taxon>Poales</taxon>
        <taxon>Cyperaceae</taxon>
        <taxon>Cyperoideae</taxon>
        <taxon>Cariceae</taxon>
        <taxon>Carex</taxon>
        <taxon>Carex subgen. Euthyceras</taxon>
    </lineage>
</organism>
<comment type="similarity">
    <text evidence="1">Belongs to the BolA/IbaG family.</text>
</comment>
<dbReference type="InterPro" id="IPR036065">
    <property type="entry name" value="BolA-like_sf"/>
</dbReference>
<dbReference type="Proteomes" id="UP000623129">
    <property type="component" value="Unassembled WGS sequence"/>
</dbReference>
<dbReference type="SUPFAM" id="SSF82657">
    <property type="entry name" value="BolA-like"/>
    <property type="match status" value="1"/>
</dbReference>
<dbReference type="InterPro" id="IPR002634">
    <property type="entry name" value="BolA"/>
</dbReference>
<comment type="caution">
    <text evidence="2">The sequence shown here is derived from an EMBL/GenBank/DDBJ whole genome shotgun (WGS) entry which is preliminary data.</text>
</comment>
<dbReference type="PANTHER" id="PTHR46230">
    <property type="match status" value="1"/>
</dbReference>
<reference evidence="2" key="1">
    <citation type="submission" date="2020-01" db="EMBL/GenBank/DDBJ databases">
        <title>Genome sequence of Kobresia littledalei, the first chromosome-level genome in the family Cyperaceae.</title>
        <authorList>
            <person name="Qu G."/>
        </authorList>
    </citation>
    <scope>NUCLEOTIDE SEQUENCE</scope>
    <source>
        <strain evidence="2">C.B.Clarke</strain>
        <tissue evidence="2">Leaf</tissue>
    </source>
</reference>
<gene>
    <name evidence="2" type="ORF">FCM35_KLT11905</name>
</gene>
<dbReference type="PANTHER" id="PTHR46230:SF4">
    <property type="entry name" value="PROTEIN BOLA4, CHLOROPLASTIC_MITOCHONDRIAL"/>
    <property type="match status" value="1"/>
</dbReference>
<sequence length="179" mass="19586">MRLAMKYSPSSALAAAAFTFRRPFSHSRSLARYSQIIVSSSSLSSVFNSGFKVSSSPVTVNKLAWEGQRRWWCSGVRAAHVSDPGSIDSPLILSMQNKIKAELEADSVVVRDAYGDGRHVSIVVIAKAFEGQSPVKRQRMVYKAIWDELQSTVHAVDHMSTLTPDEAQAQSSSSSSFDS</sequence>
<accession>A0A833QJ39</accession>
<dbReference type="GO" id="GO:0016226">
    <property type="term" value="P:iron-sulfur cluster assembly"/>
    <property type="evidence" value="ECO:0007669"/>
    <property type="project" value="TreeGrafter"/>
</dbReference>
<dbReference type="EMBL" id="SWLB01000022">
    <property type="protein sequence ID" value="KAF3324438.1"/>
    <property type="molecule type" value="Genomic_DNA"/>
</dbReference>
<evidence type="ECO:0000313" key="2">
    <source>
        <dbReference type="EMBL" id="KAF3324438.1"/>
    </source>
</evidence>
<proteinExistence type="inferred from homology"/>
<evidence type="ECO:0000256" key="1">
    <source>
        <dbReference type="RuleBase" id="RU003860"/>
    </source>
</evidence>
<dbReference type="OrthoDB" id="4983at2759"/>
<name>A0A833QJ39_9POAL</name>
<dbReference type="Gene3D" id="3.10.20.90">
    <property type="entry name" value="Phosphatidylinositol 3-kinase Catalytic Subunit, Chain A, domain 1"/>
    <property type="match status" value="1"/>
</dbReference>
<keyword evidence="3" id="KW-1185">Reference proteome</keyword>
<evidence type="ECO:0000313" key="3">
    <source>
        <dbReference type="Proteomes" id="UP000623129"/>
    </source>
</evidence>
<protein>
    <submittedName>
        <fullName evidence="2">Transcription regulator</fullName>
    </submittedName>
</protein>
<dbReference type="AlphaFoldDB" id="A0A833QJ39"/>
<dbReference type="GO" id="GO:0009507">
    <property type="term" value="C:chloroplast"/>
    <property type="evidence" value="ECO:0007669"/>
    <property type="project" value="TreeGrafter"/>
</dbReference>